<dbReference type="Gene3D" id="1.20.144.10">
    <property type="entry name" value="Phosphatidic acid phosphatase type 2/haloperoxidase"/>
    <property type="match status" value="2"/>
</dbReference>
<evidence type="ECO:0000256" key="1">
    <source>
        <dbReference type="SAM" id="Phobius"/>
    </source>
</evidence>
<dbReference type="PANTHER" id="PTHR14969:SF13">
    <property type="entry name" value="AT30094P"/>
    <property type="match status" value="1"/>
</dbReference>
<evidence type="ECO:0000259" key="2">
    <source>
        <dbReference type="SMART" id="SM00014"/>
    </source>
</evidence>
<gene>
    <name evidence="3" type="ORF">JN12_01580</name>
</gene>
<dbReference type="OrthoDB" id="9801622at2"/>
<proteinExistence type="predicted"/>
<dbReference type="CDD" id="cd01610">
    <property type="entry name" value="PAP2_like"/>
    <property type="match status" value="1"/>
</dbReference>
<evidence type="ECO:0000313" key="4">
    <source>
        <dbReference type="Proteomes" id="UP000319449"/>
    </source>
</evidence>
<dbReference type="Pfam" id="PF01569">
    <property type="entry name" value="PAP2"/>
    <property type="match status" value="1"/>
</dbReference>
<keyword evidence="1" id="KW-0812">Transmembrane</keyword>
<organism evidence="3 4">
    <name type="scientific">Geobacter argillaceus</name>
    <dbReference type="NCBI Taxonomy" id="345631"/>
    <lineage>
        <taxon>Bacteria</taxon>
        <taxon>Pseudomonadati</taxon>
        <taxon>Thermodesulfobacteriota</taxon>
        <taxon>Desulfuromonadia</taxon>
        <taxon>Geobacterales</taxon>
        <taxon>Geobacteraceae</taxon>
        <taxon>Geobacter</taxon>
    </lineage>
</organism>
<dbReference type="InterPro" id="IPR036938">
    <property type="entry name" value="PAP2/HPO_sf"/>
</dbReference>
<keyword evidence="4" id="KW-1185">Reference proteome</keyword>
<dbReference type="Proteomes" id="UP000319449">
    <property type="component" value="Unassembled WGS sequence"/>
</dbReference>
<feature type="domain" description="Phosphatidic acid phosphatase type 2/haloperoxidase" evidence="2">
    <location>
        <begin position="69"/>
        <end position="181"/>
    </location>
</feature>
<dbReference type="EMBL" id="VLLN01000008">
    <property type="protein sequence ID" value="TWJ19463.1"/>
    <property type="molecule type" value="Genomic_DNA"/>
</dbReference>
<dbReference type="PANTHER" id="PTHR14969">
    <property type="entry name" value="SPHINGOSINE-1-PHOSPHATE PHOSPHOHYDROLASE"/>
    <property type="match status" value="1"/>
</dbReference>
<evidence type="ECO:0000313" key="3">
    <source>
        <dbReference type="EMBL" id="TWJ19463.1"/>
    </source>
</evidence>
<sequence>MNPQLHHALYGPQSLNHQLFMAINHAHSSLLDPVMEALIYLGGSRIVYLYVAILLCVSLVRRKALPLRYVWIYCLATAIGIGLEEWLKELFRVPRPPLAIGLDQVRVLGEVKLKNSFPSGHALFVFMTAVTLSRRRGLAWKVPLYSFAVLTAYSRVYVGAHYPLDVLAGAMLGTGTGWLVWKGYELLSRQRRPSG</sequence>
<dbReference type="SMART" id="SM00014">
    <property type="entry name" value="acidPPc"/>
    <property type="match status" value="1"/>
</dbReference>
<dbReference type="RefSeq" id="WP_145020838.1">
    <property type="nucleotide sequence ID" value="NZ_VLLN01000008.1"/>
</dbReference>
<dbReference type="InterPro" id="IPR000326">
    <property type="entry name" value="PAP2/HPO"/>
</dbReference>
<dbReference type="SUPFAM" id="SSF48317">
    <property type="entry name" value="Acid phosphatase/Vanadium-dependent haloperoxidase"/>
    <property type="match status" value="1"/>
</dbReference>
<keyword evidence="1" id="KW-1133">Transmembrane helix</keyword>
<dbReference type="AlphaFoldDB" id="A0A562VN95"/>
<accession>A0A562VN95</accession>
<dbReference type="GO" id="GO:0042392">
    <property type="term" value="F:sphingosine-1-phosphate phosphatase activity"/>
    <property type="evidence" value="ECO:0007669"/>
    <property type="project" value="TreeGrafter"/>
</dbReference>
<keyword evidence="1" id="KW-0472">Membrane</keyword>
<name>A0A562VN95_9BACT</name>
<feature type="transmembrane region" description="Helical" evidence="1">
    <location>
        <begin position="166"/>
        <end position="184"/>
    </location>
</feature>
<feature type="transmembrane region" description="Helical" evidence="1">
    <location>
        <begin position="37"/>
        <end position="57"/>
    </location>
</feature>
<comment type="caution">
    <text evidence="3">The sequence shown here is derived from an EMBL/GenBank/DDBJ whole genome shotgun (WGS) entry which is preliminary data.</text>
</comment>
<reference evidence="3 4" key="1">
    <citation type="submission" date="2019-07" db="EMBL/GenBank/DDBJ databases">
        <title>Genomic Encyclopedia of Archaeal and Bacterial Type Strains, Phase II (KMG-II): from individual species to whole genera.</title>
        <authorList>
            <person name="Goeker M."/>
        </authorList>
    </citation>
    <scope>NUCLEOTIDE SEQUENCE [LARGE SCALE GENOMIC DNA]</scope>
    <source>
        <strain evidence="3 4">ATCC BAA-1139</strain>
    </source>
</reference>
<feature type="transmembrane region" description="Helical" evidence="1">
    <location>
        <begin position="144"/>
        <end position="160"/>
    </location>
</feature>
<protein>
    <submittedName>
        <fullName evidence="3">Undecaprenyl-diphosphatase</fullName>
    </submittedName>
</protein>